<dbReference type="InterPro" id="IPR000683">
    <property type="entry name" value="Gfo/Idh/MocA-like_OxRdtase_N"/>
</dbReference>
<name>A0A5B8LXQ3_9HYPH</name>
<dbReference type="EMBL" id="CP042304">
    <property type="protein sequence ID" value="QDZ12589.1"/>
    <property type="molecule type" value="Genomic_DNA"/>
</dbReference>
<proteinExistence type="predicted"/>
<organism evidence="2 3">
    <name type="scientific">Devosia ginsengisoli</name>
    <dbReference type="NCBI Taxonomy" id="400770"/>
    <lineage>
        <taxon>Bacteria</taxon>
        <taxon>Pseudomonadati</taxon>
        <taxon>Pseudomonadota</taxon>
        <taxon>Alphaproteobacteria</taxon>
        <taxon>Hyphomicrobiales</taxon>
        <taxon>Devosiaceae</taxon>
        <taxon>Devosia</taxon>
    </lineage>
</organism>
<feature type="domain" description="Gfo/Idh/MocA-like oxidoreductase N-terminal" evidence="1">
    <location>
        <begin position="11"/>
        <end position="124"/>
    </location>
</feature>
<dbReference type="RefSeq" id="WP_146291747.1">
    <property type="nucleotide sequence ID" value="NZ_CP042304.1"/>
</dbReference>
<dbReference type="Gene3D" id="3.40.50.720">
    <property type="entry name" value="NAD(P)-binding Rossmann-like Domain"/>
    <property type="match status" value="1"/>
</dbReference>
<dbReference type="OrthoDB" id="9815825at2"/>
<dbReference type="AlphaFoldDB" id="A0A5B8LXQ3"/>
<dbReference type="InterPro" id="IPR051450">
    <property type="entry name" value="Gfo/Idh/MocA_Oxidoreductases"/>
</dbReference>
<dbReference type="InterPro" id="IPR036291">
    <property type="entry name" value="NAD(P)-bd_dom_sf"/>
</dbReference>
<evidence type="ECO:0000313" key="3">
    <source>
        <dbReference type="Proteomes" id="UP000315364"/>
    </source>
</evidence>
<protein>
    <submittedName>
        <fullName evidence="2">Gfo/Idh/MocA family oxidoreductase</fullName>
    </submittedName>
</protein>
<reference evidence="2 3" key="1">
    <citation type="submission" date="2019-07" db="EMBL/GenBank/DDBJ databases">
        <title>Full genome sequence of Devosia sp. Gsoil 520.</title>
        <authorList>
            <person name="Im W.-T."/>
        </authorList>
    </citation>
    <scope>NUCLEOTIDE SEQUENCE [LARGE SCALE GENOMIC DNA]</scope>
    <source>
        <strain evidence="2 3">Gsoil 520</strain>
    </source>
</reference>
<keyword evidence="3" id="KW-1185">Reference proteome</keyword>
<dbReference type="PANTHER" id="PTHR43377:SF1">
    <property type="entry name" value="BILIVERDIN REDUCTASE A"/>
    <property type="match status" value="1"/>
</dbReference>
<accession>A0A5B8LXQ3</accession>
<dbReference type="Proteomes" id="UP000315364">
    <property type="component" value="Chromosome"/>
</dbReference>
<evidence type="ECO:0000313" key="2">
    <source>
        <dbReference type="EMBL" id="QDZ12589.1"/>
    </source>
</evidence>
<evidence type="ECO:0000259" key="1">
    <source>
        <dbReference type="Pfam" id="PF01408"/>
    </source>
</evidence>
<dbReference type="SUPFAM" id="SSF51735">
    <property type="entry name" value="NAD(P)-binding Rossmann-fold domains"/>
    <property type="match status" value="1"/>
</dbReference>
<dbReference type="Gene3D" id="3.30.360.10">
    <property type="entry name" value="Dihydrodipicolinate Reductase, domain 2"/>
    <property type="match status" value="1"/>
</dbReference>
<dbReference type="SUPFAM" id="SSF55347">
    <property type="entry name" value="Glyceraldehyde-3-phosphate dehydrogenase-like, C-terminal domain"/>
    <property type="match status" value="1"/>
</dbReference>
<dbReference type="Pfam" id="PF01408">
    <property type="entry name" value="GFO_IDH_MocA"/>
    <property type="match status" value="1"/>
</dbReference>
<dbReference type="PANTHER" id="PTHR43377">
    <property type="entry name" value="BILIVERDIN REDUCTASE A"/>
    <property type="match status" value="1"/>
</dbReference>
<gene>
    <name evidence="2" type="ORF">FPZ08_18655</name>
</gene>
<dbReference type="KEGG" id="dea:FPZ08_18655"/>
<dbReference type="GO" id="GO:0000166">
    <property type="term" value="F:nucleotide binding"/>
    <property type="evidence" value="ECO:0007669"/>
    <property type="project" value="InterPro"/>
</dbReference>
<sequence>MQYQIEAQKPVRIGVVGVGSHCYRNILPTLTYLPVQLVAVADVDLERATAVGRQYNAKAYASAAEMYAAEELDAVLLCVSAKLHPQLTIQAFEAGLHVWMEKPAAMRASEVEAMLAARGDRFCVVSYKKAFMPATRKAIELLALEGNAPIRSLLGVYPLSLPEDGPAVLAEGRKSAWLSNGCHPLALMMELGGAVEAVTTHRSKHDGGACILHYASGAIGNLHLSKGVPNTQPCERYLIAAGSRSIEIENSRRVIYQRGIDFSYTHGTSFAQGNCDTGAIVWEAQDGLNSPETMSAVTQGIHGALDHFIAAVAEGTRPTICDLDFTLALTRVWEAVLLSQGKTVAVTSG</sequence>